<dbReference type="EMBL" id="JAJSOF020000013">
    <property type="protein sequence ID" value="KAJ4443379.1"/>
    <property type="molecule type" value="Genomic_DNA"/>
</dbReference>
<feature type="compositionally biased region" description="Polar residues" evidence="1">
    <location>
        <begin position="143"/>
        <end position="153"/>
    </location>
</feature>
<proteinExistence type="predicted"/>
<comment type="caution">
    <text evidence="2">The sequence shown here is derived from an EMBL/GenBank/DDBJ whole genome shotgun (WGS) entry which is preliminary data.</text>
</comment>
<evidence type="ECO:0000313" key="3">
    <source>
        <dbReference type="Proteomes" id="UP001148838"/>
    </source>
</evidence>
<organism evidence="2 3">
    <name type="scientific">Periplaneta americana</name>
    <name type="common">American cockroach</name>
    <name type="synonym">Blatta americana</name>
    <dbReference type="NCBI Taxonomy" id="6978"/>
    <lineage>
        <taxon>Eukaryota</taxon>
        <taxon>Metazoa</taxon>
        <taxon>Ecdysozoa</taxon>
        <taxon>Arthropoda</taxon>
        <taxon>Hexapoda</taxon>
        <taxon>Insecta</taxon>
        <taxon>Pterygota</taxon>
        <taxon>Neoptera</taxon>
        <taxon>Polyneoptera</taxon>
        <taxon>Dictyoptera</taxon>
        <taxon>Blattodea</taxon>
        <taxon>Blattoidea</taxon>
        <taxon>Blattidae</taxon>
        <taxon>Blattinae</taxon>
        <taxon>Periplaneta</taxon>
    </lineage>
</organism>
<accession>A0ABQ8TA59</accession>
<evidence type="ECO:0000256" key="1">
    <source>
        <dbReference type="SAM" id="MobiDB-lite"/>
    </source>
</evidence>
<reference evidence="2 3" key="1">
    <citation type="journal article" date="2022" name="Allergy">
        <title>Genome assembly and annotation of Periplaneta americana reveal a comprehensive cockroach allergen profile.</title>
        <authorList>
            <person name="Wang L."/>
            <person name="Xiong Q."/>
            <person name="Saelim N."/>
            <person name="Wang L."/>
            <person name="Nong W."/>
            <person name="Wan A.T."/>
            <person name="Shi M."/>
            <person name="Liu X."/>
            <person name="Cao Q."/>
            <person name="Hui J.H.L."/>
            <person name="Sookrung N."/>
            <person name="Leung T.F."/>
            <person name="Tungtrongchitr A."/>
            <person name="Tsui S.K.W."/>
        </authorList>
    </citation>
    <scope>NUCLEOTIDE SEQUENCE [LARGE SCALE GENOMIC DNA]</scope>
    <source>
        <strain evidence="2">PWHHKU_190912</strain>
    </source>
</reference>
<sequence length="153" mass="16350">MTGLCECGNEPAGSLKAICKLFNCSFKAHGGIDDNCSVISSINGNDVNSPRTSIFCKAVDFLVNLLEGRKTFSNKISYCMVSSIPDESSMLAEPQDVSGDGVGVGEMAFGEMRPRIRPDIRLTVGENLGKTQPGNQPKRELNSRPSASATELC</sequence>
<gene>
    <name evidence="2" type="ORF">ANN_05047</name>
</gene>
<name>A0ABQ8TA59_PERAM</name>
<feature type="region of interest" description="Disordered" evidence="1">
    <location>
        <begin position="126"/>
        <end position="153"/>
    </location>
</feature>
<keyword evidence="3" id="KW-1185">Reference proteome</keyword>
<evidence type="ECO:0000313" key="2">
    <source>
        <dbReference type="EMBL" id="KAJ4443379.1"/>
    </source>
</evidence>
<dbReference type="Proteomes" id="UP001148838">
    <property type="component" value="Unassembled WGS sequence"/>
</dbReference>
<protein>
    <submittedName>
        <fullName evidence="2">Uncharacterized protein</fullName>
    </submittedName>
</protein>